<feature type="domain" description="AMP-dependent synthetase/ligase" evidence="3">
    <location>
        <begin position="15"/>
        <end position="370"/>
    </location>
</feature>
<dbReference type="Pfam" id="PF13193">
    <property type="entry name" value="AMP-binding_C"/>
    <property type="match status" value="1"/>
</dbReference>
<feature type="domain" description="AMP-binding enzyme C-terminal" evidence="4">
    <location>
        <begin position="420"/>
        <end position="495"/>
    </location>
</feature>
<dbReference type="InterPro" id="IPR045851">
    <property type="entry name" value="AMP-bd_C_sf"/>
</dbReference>
<name>A0ABS9L9N8_9MICC</name>
<reference evidence="5" key="1">
    <citation type="submission" date="2022-01" db="EMBL/GenBank/DDBJ databases">
        <authorList>
            <person name="Jo J.-H."/>
            <person name="Im W.-T."/>
        </authorList>
    </citation>
    <scope>NUCLEOTIDE SEQUENCE</scope>
    <source>
        <strain evidence="5">I2-34</strain>
    </source>
</reference>
<evidence type="ECO:0000256" key="1">
    <source>
        <dbReference type="ARBA" id="ARBA00006432"/>
    </source>
</evidence>
<dbReference type="InterPro" id="IPR042099">
    <property type="entry name" value="ANL_N_sf"/>
</dbReference>
<gene>
    <name evidence="5" type="ORF">LVY72_15945</name>
</gene>
<accession>A0ABS9L9N8</accession>
<evidence type="ECO:0000259" key="3">
    <source>
        <dbReference type="Pfam" id="PF00501"/>
    </source>
</evidence>
<dbReference type="InterPro" id="IPR000873">
    <property type="entry name" value="AMP-dep_synth/lig_dom"/>
</dbReference>
<comment type="similarity">
    <text evidence="1">Belongs to the ATP-dependent AMP-binding enzyme family.</text>
</comment>
<dbReference type="PANTHER" id="PTHR43201">
    <property type="entry name" value="ACYL-COA SYNTHETASE"/>
    <property type="match status" value="1"/>
</dbReference>
<organism evidence="5 6">
    <name type="scientific">Arthrobacter hankyongi</name>
    <dbReference type="NCBI Taxonomy" id="2904801"/>
    <lineage>
        <taxon>Bacteria</taxon>
        <taxon>Bacillati</taxon>
        <taxon>Actinomycetota</taxon>
        <taxon>Actinomycetes</taxon>
        <taxon>Micrococcales</taxon>
        <taxon>Micrococcaceae</taxon>
        <taxon>Arthrobacter</taxon>
    </lineage>
</organism>
<evidence type="ECO:0000259" key="4">
    <source>
        <dbReference type="Pfam" id="PF13193"/>
    </source>
</evidence>
<keyword evidence="2" id="KW-0436">Ligase</keyword>
<dbReference type="PANTHER" id="PTHR43201:SF5">
    <property type="entry name" value="MEDIUM-CHAIN ACYL-COA LIGASE ACSF2, MITOCHONDRIAL"/>
    <property type="match status" value="1"/>
</dbReference>
<dbReference type="RefSeq" id="WP_237822650.1">
    <property type="nucleotide sequence ID" value="NZ_JAKLTQ010000013.1"/>
</dbReference>
<dbReference type="InterPro" id="IPR025110">
    <property type="entry name" value="AMP-bd_C"/>
</dbReference>
<protein>
    <submittedName>
        <fullName evidence="5">AMP-binding protein</fullName>
    </submittedName>
</protein>
<dbReference type="Gene3D" id="3.40.50.12780">
    <property type="entry name" value="N-terminal domain of ligase-like"/>
    <property type="match status" value="1"/>
</dbReference>
<dbReference type="SUPFAM" id="SSF56801">
    <property type="entry name" value="Acetyl-CoA synthetase-like"/>
    <property type="match status" value="1"/>
</dbReference>
<proteinExistence type="inferred from homology"/>
<comment type="caution">
    <text evidence="5">The sequence shown here is derived from an EMBL/GenBank/DDBJ whole genome shotgun (WGS) entry which is preliminary data.</text>
</comment>
<dbReference type="PROSITE" id="PS00455">
    <property type="entry name" value="AMP_BINDING"/>
    <property type="match status" value="1"/>
</dbReference>
<dbReference type="Pfam" id="PF00501">
    <property type="entry name" value="AMP-binding"/>
    <property type="match status" value="1"/>
</dbReference>
<dbReference type="InterPro" id="IPR020845">
    <property type="entry name" value="AMP-binding_CS"/>
</dbReference>
<evidence type="ECO:0000256" key="2">
    <source>
        <dbReference type="ARBA" id="ARBA00022598"/>
    </source>
</evidence>
<sequence length="508" mass="54802">MSSSNFGNLVDVHRSRRPEAPALITAERTWTYEDLAATVHAFAAYLQESGIRRGDRLALLGMNSAQYVAALLAVYRLGAIAVPLNYRLQLDELEYLLTNSGSVGVLADGQFTAVMDTVGQALPPMRTRICLDGPGGTGWVAFDDAVAHHAGAEVPAEAVGPEDIQRIMYTSGTTSRPKGVLVTHGMVQCNVAAMTAELQLSAADRILVSSPLYHIAGLDAPGLGTLFTGGALVIMRKFDAAEALRLIQSHRVTGGIFVQAMLHALRDARGTGADLSSVRWLIFGAAAGELYSDIRKQFPTARLIQSYGLTEGCSMVSCVPERLAVQKYGTVGTAVPFIEFRVVDAEGRDVPAGETGEIVIRGSKVTPGYWAAEPGTGSGWRDGWFHTGDVGLVDPDGCLSITDRLKDMIRSGGENVSGAEIERVIYKHPAVHEAAVIGVPDDRWQEVPKAFIVLKEGFSMQEDELVAFCREQLASFKTPKYVEFLDTLPRNPSGKVLKKELRSPQMVK</sequence>
<dbReference type="Gene3D" id="3.30.300.30">
    <property type="match status" value="1"/>
</dbReference>
<dbReference type="Proteomes" id="UP001165368">
    <property type="component" value="Unassembled WGS sequence"/>
</dbReference>
<evidence type="ECO:0000313" key="6">
    <source>
        <dbReference type="Proteomes" id="UP001165368"/>
    </source>
</evidence>
<evidence type="ECO:0000313" key="5">
    <source>
        <dbReference type="EMBL" id="MCG2623389.1"/>
    </source>
</evidence>
<keyword evidence="6" id="KW-1185">Reference proteome</keyword>
<dbReference type="EMBL" id="JAKLTQ010000013">
    <property type="protein sequence ID" value="MCG2623389.1"/>
    <property type="molecule type" value="Genomic_DNA"/>
</dbReference>